<evidence type="ECO:0000256" key="1">
    <source>
        <dbReference type="ARBA" id="ARBA00008950"/>
    </source>
</evidence>
<feature type="domain" description="Calcineurin-like phosphoesterase" evidence="2">
    <location>
        <begin position="4"/>
        <end position="199"/>
    </location>
</feature>
<comment type="caution">
    <text evidence="3">The sequence shown here is derived from an EMBL/GenBank/DDBJ whole genome shotgun (WGS) entry which is preliminary data.</text>
</comment>
<evidence type="ECO:0000313" key="3">
    <source>
        <dbReference type="EMBL" id="MFB5192720.1"/>
    </source>
</evidence>
<dbReference type="SUPFAM" id="SSF56300">
    <property type="entry name" value="Metallo-dependent phosphatases"/>
    <property type="match status" value="1"/>
</dbReference>
<sequence length="249" mass="28002">MSTKVAIITDIHGNIPALQAVLEDIDRQADVEYIYCLGDMVAIGPDTNEVLAALFERADVTMVTGNHEDAVLAVFEGREPESRGGERAHHEWIVENTDEAFLRRLLDLPRALRIEHEGKSLLFVHYHLDSADNFLPIDRDPSSEKLDTIYNGDQADIVCFGHHHPVHFFESATRTYLNPGSLGCCDRPVARYAILNIDSQGIAVELKEISYDNRQFLLSYEQLGVPAREFLLMAFHGNQHMGITSEEKS</sequence>
<comment type="similarity">
    <text evidence="1">Belongs to the metallophosphoesterase superfamily. YfcE family.</text>
</comment>
<evidence type="ECO:0000313" key="4">
    <source>
        <dbReference type="Proteomes" id="UP001579974"/>
    </source>
</evidence>
<keyword evidence="4" id="KW-1185">Reference proteome</keyword>
<dbReference type="Proteomes" id="UP001579974">
    <property type="component" value="Unassembled WGS sequence"/>
</dbReference>
<dbReference type="EMBL" id="JBDXSU010000027">
    <property type="protein sequence ID" value="MFB5192720.1"/>
    <property type="molecule type" value="Genomic_DNA"/>
</dbReference>
<dbReference type="PANTHER" id="PTHR42850">
    <property type="entry name" value="METALLOPHOSPHOESTERASE"/>
    <property type="match status" value="1"/>
</dbReference>
<accession>A0ABV5ALP4</accession>
<reference evidence="3 4" key="1">
    <citation type="journal article" date="2024" name="Int. J. Mol. Sci.">
        <title>Exploration of Alicyclobacillus spp. Genome in Search of Antibiotic Resistance.</title>
        <authorList>
            <person name="Bucka-Kolendo J."/>
            <person name="Kiousi D.E."/>
            <person name="Dekowska A."/>
            <person name="Mikolajczuk-Szczyrba A."/>
            <person name="Karadedos D.M."/>
            <person name="Michael P."/>
            <person name="Galanis A."/>
            <person name="Sokolowska B."/>
        </authorList>
    </citation>
    <scope>NUCLEOTIDE SEQUENCE [LARGE SCALE GENOMIC DNA]</scope>
    <source>
        <strain evidence="3 4">KKP 3000</strain>
    </source>
</reference>
<evidence type="ECO:0000259" key="2">
    <source>
        <dbReference type="Pfam" id="PF12850"/>
    </source>
</evidence>
<dbReference type="RefSeq" id="WP_275473424.1">
    <property type="nucleotide sequence ID" value="NZ_CP162940.1"/>
</dbReference>
<dbReference type="InterPro" id="IPR029052">
    <property type="entry name" value="Metallo-depent_PP-like"/>
</dbReference>
<proteinExistence type="inferred from homology"/>
<dbReference type="PIRSF" id="PIRSF000883">
    <property type="entry name" value="Pesterase_MJ0912"/>
    <property type="match status" value="1"/>
</dbReference>
<organism evidence="3 4">
    <name type="scientific">Alicyclobacillus fastidiosus</name>
    <dbReference type="NCBI Taxonomy" id="392011"/>
    <lineage>
        <taxon>Bacteria</taxon>
        <taxon>Bacillati</taxon>
        <taxon>Bacillota</taxon>
        <taxon>Bacilli</taxon>
        <taxon>Bacillales</taxon>
        <taxon>Alicyclobacillaceae</taxon>
        <taxon>Alicyclobacillus</taxon>
    </lineage>
</organism>
<dbReference type="InterPro" id="IPR011152">
    <property type="entry name" value="Pesterase_MJ0912"/>
</dbReference>
<dbReference type="PANTHER" id="PTHR42850:SF2">
    <property type="entry name" value="BLL5683 PROTEIN"/>
    <property type="match status" value="1"/>
</dbReference>
<dbReference type="InterPro" id="IPR024654">
    <property type="entry name" value="Calcineurin-like_PHP_lpxH"/>
</dbReference>
<dbReference type="Pfam" id="PF12850">
    <property type="entry name" value="Metallophos_2"/>
    <property type="match status" value="1"/>
</dbReference>
<protein>
    <submittedName>
        <fullName evidence="3">Metallophosphoesterase family protein</fullName>
    </submittedName>
</protein>
<gene>
    <name evidence="3" type="ORF">KKP3000_001929</name>
</gene>
<name>A0ABV5ALP4_9BACL</name>
<dbReference type="Gene3D" id="3.60.21.10">
    <property type="match status" value="1"/>
</dbReference>
<dbReference type="InterPro" id="IPR050126">
    <property type="entry name" value="Ap4A_hydrolase"/>
</dbReference>